<reference evidence="3" key="2">
    <citation type="journal article" date="2022" name="Proc. Natl. Acad. Sci. U.S.A.">
        <title>Diploid-dominant life cycles characterize the early evolution of Fungi.</title>
        <authorList>
            <person name="Amses K.R."/>
            <person name="Simmons D.R."/>
            <person name="Longcore J.E."/>
            <person name="Mondo S.J."/>
            <person name="Seto K."/>
            <person name="Jeronimo G.H."/>
            <person name="Bonds A.E."/>
            <person name="Quandt C.A."/>
            <person name="Davis W.J."/>
            <person name="Chang Y."/>
            <person name="Federici B.A."/>
            <person name="Kuo A."/>
            <person name="LaButti K."/>
            <person name="Pangilinan J."/>
            <person name="Andreopoulos W."/>
            <person name="Tritt A."/>
            <person name="Riley R."/>
            <person name="Hundley H."/>
            <person name="Johnson J."/>
            <person name="Lipzen A."/>
            <person name="Barry K."/>
            <person name="Lang B.F."/>
            <person name="Cuomo C.A."/>
            <person name="Buchler N.E."/>
            <person name="Grigoriev I.V."/>
            <person name="Spatafora J.W."/>
            <person name="Stajich J.E."/>
            <person name="James T.Y."/>
        </authorList>
    </citation>
    <scope>NUCLEOTIDE SEQUENCE</scope>
    <source>
        <strain evidence="3">AG</strain>
    </source>
</reference>
<keyword evidence="2" id="KW-0472">Membrane</keyword>
<dbReference type="AlphaFoldDB" id="A0AAD5HDH9"/>
<name>A0AAD5HDH9_UMBRA</name>
<dbReference type="RefSeq" id="XP_051443585.1">
    <property type="nucleotide sequence ID" value="XM_051593407.1"/>
</dbReference>
<gene>
    <name evidence="3" type="ORF">K450DRAFT_281634</name>
</gene>
<proteinExistence type="predicted"/>
<accession>A0AAD5HDH9</accession>
<keyword evidence="4" id="KW-1185">Reference proteome</keyword>
<feature type="compositionally biased region" description="Low complexity" evidence="1">
    <location>
        <begin position="13"/>
        <end position="41"/>
    </location>
</feature>
<sequence length="291" mass="32543">MRTLRPILVPTETTSRLTPALPSPSRSPSSPASTEISSAPTLVASPARRVRRHRSICSNQTDTATTTTTMIEPSLWHIQLTESILSRVSTPSLDRQSNDGPISVGRRHSSPAIGAALSSKSIPSLPEPAITRARSSAAKVSPAPAISIQFDYRENDRSFSRWLERNHYGNLNQTITPKASASSLSTLGHFDTYVDQRFSRIQDEVKCIDKVSYHYQGTDTPDSMCTYGLGLFMMGFILPPAWWIGSFLPRKPQTDMEKKWRRMNRLMSFGFSLVVLTTILTIVIIWRFERT</sequence>
<reference evidence="3" key="1">
    <citation type="submission" date="2021-06" db="EMBL/GenBank/DDBJ databases">
        <authorList>
            <consortium name="DOE Joint Genome Institute"/>
            <person name="Mondo S.J."/>
            <person name="Amses K.R."/>
            <person name="Simmons D.R."/>
            <person name="Longcore J.E."/>
            <person name="Seto K."/>
            <person name="Alves G.H."/>
            <person name="Bonds A.E."/>
            <person name="Quandt C.A."/>
            <person name="Davis W.J."/>
            <person name="Chang Y."/>
            <person name="Letcher P.M."/>
            <person name="Powell M.J."/>
            <person name="Kuo A."/>
            <person name="Labutti K."/>
            <person name="Pangilinan J."/>
            <person name="Andreopoulos W."/>
            <person name="Tritt A."/>
            <person name="Riley R."/>
            <person name="Hundley H."/>
            <person name="Johnson J."/>
            <person name="Lipzen A."/>
            <person name="Barry K."/>
            <person name="Berbee M.L."/>
            <person name="Buchler N.E."/>
            <person name="Grigoriev I.V."/>
            <person name="Spatafora J.W."/>
            <person name="Stajich J.E."/>
            <person name="James T.Y."/>
        </authorList>
    </citation>
    <scope>NUCLEOTIDE SEQUENCE</scope>
    <source>
        <strain evidence="3">AG</strain>
    </source>
</reference>
<feature type="region of interest" description="Disordered" evidence="1">
    <location>
        <begin position="1"/>
        <end position="54"/>
    </location>
</feature>
<dbReference type="EMBL" id="MU620928">
    <property type="protein sequence ID" value="KAI8578581.1"/>
    <property type="molecule type" value="Genomic_DNA"/>
</dbReference>
<keyword evidence="2" id="KW-1133">Transmembrane helix</keyword>
<evidence type="ECO:0000313" key="4">
    <source>
        <dbReference type="Proteomes" id="UP001206595"/>
    </source>
</evidence>
<evidence type="ECO:0000256" key="2">
    <source>
        <dbReference type="SAM" id="Phobius"/>
    </source>
</evidence>
<organism evidence="3 4">
    <name type="scientific">Umbelopsis ramanniana AG</name>
    <dbReference type="NCBI Taxonomy" id="1314678"/>
    <lineage>
        <taxon>Eukaryota</taxon>
        <taxon>Fungi</taxon>
        <taxon>Fungi incertae sedis</taxon>
        <taxon>Mucoromycota</taxon>
        <taxon>Mucoromycotina</taxon>
        <taxon>Umbelopsidomycetes</taxon>
        <taxon>Umbelopsidales</taxon>
        <taxon>Umbelopsidaceae</taxon>
        <taxon>Umbelopsis</taxon>
    </lineage>
</organism>
<keyword evidence="2" id="KW-0812">Transmembrane</keyword>
<evidence type="ECO:0000313" key="3">
    <source>
        <dbReference type="EMBL" id="KAI8578581.1"/>
    </source>
</evidence>
<evidence type="ECO:0000256" key="1">
    <source>
        <dbReference type="SAM" id="MobiDB-lite"/>
    </source>
</evidence>
<protein>
    <submittedName>
        <fullName evidence="3">Uncharacterized protein</fullName>
    </submittedName>
</protein>
<comment type="caution">
    <text evidence="3">The sequence shown here is derived from an EMBL/GenBank/DDBJ whole genome shotgun (WGS) entry which is preliminary data.</text>
</comment>
<feature type="transmembrane region" description="Helical" evidence="2">
    <location>
        <begin position="266"/>
        <end position="288"/>
    </location>
</feature>
<dbReference type="GeneID" id="75918749"/>
<feature type="transmembrane region" description="Helical" evidence="2">
    <location>
        <begin position="227"/>
        <end position="245"/>
    </location>
</feature>
<dbReference type="Proteomes" id="UP001206595">
    <property type="component" value="Unassembled WGS sequence"/>
</dbReference>